<evidence type="ECO:0000313" key="2">
    <source>
        <dbReference type="EMBL" id="NGO53542.1"/>
    </source>
</evidence>
<dbReference type="InterPro" id="IPR041705">
    <property type="entry name" value="PIN_Sll0205"/>
</dbReference>
<dbReference type="InterPro" id="IPR002716">
    <property type="entry name" value="PIN_dom"/>
</dbReference>
<name>A0A6G4WFH4_9HYPH</name>
<dbReference type="RefSeq" id="WP_165031017.1">
    <property type="nucleotide sequence ID" value="NZ_JAAKZF010000033.1"/>
</dbReference>
<accession>A0A6G4WFH4</accession>
<organism evidence="2 3">
    <name type="scientific">Allomesorhizobium camelthorni</name>
    <dbReference type="NCBI Taxonomy" id="475069"/>
    <lineage>
        <taxon>Bacteria</taxon>
        <taxon>Pseudomonadati</taxon>
        <taxon>Pseudomonadota</taxon>
        <taxon>Alphaproteobacteria</taxon>
        <taxon>Hyphomicrobiales</taxon>
        <taxon>Phyllobacteriaceae</taxon>
        <taxon>Allomesorhizobium</taxon>
    </lineage>
</organism>
<dbReference type="PANTHER" id="PTHR36173:SF1">
    <property type="entry name" value="RIBONUCLEASE VAPC22"/>
    <property type="match status" value="1"/>
</dbReference>
<dbReference type="Proteomes" id="UP001642900">
    <property type="component" value="Unassembled WGS sequence"/>
</dbReference>
<evidence type="ECO:0000313" key="3">
    <source>
        <dbReference type="Proteomes" id="UP001642900"/>
    </source>
</evidence>
<dbReference type="SUPFAM" id="SSF88723">
    <property type="entry name" value="PIN domain-like"/>
    <property type="match status" value="1"/>
</dbReference>
<dbReference type="InterPro" id="IPR029060">
    <property type="entry name" value="PIN-like_dom_sf"/>
</dbReference>
<feature type="domain" description="PIN" evidence="1">
    <location>
        <begin position="2"/>
        <end position="126"/>
    </location>
</feature>
<sequence length="132" mass="14699">MILIDTHVLVWWAGGEHRRLSGPAKNALNKQRDGGQIFISSASAWEIAILVARGRIGISKDILGWLNAIGRMDGVEFVPINNEIAVMSTQLAGEFHKDPADRYIVATSQKLTVPLVTADEKIRRYPHVQTIW</sequence>
<keyword evidence="3" id="KW-1185">Reference proteome</keyword>
<dbReference type="Gene3D" id="3.40.50.1010">
    <property type="entry name" value="5'-nuclease"/>
    <property type="match status" value="1"/>
</dbReference>
<dbReference type="EMBL" id="JAAKZF010000033">
    <property type="protein sequence ID" value="NGO53542.1"/>
    <property type="molecule type" value="Genomic_DNA"/>
</dbReference>
<dbReference type="CDD" id="cd09872">
    <property type="entry name" value="PIN_Sll0205-like"/>
    <property type="match status" value="1"/>
</dbReference>
<comment type="caution">
    <text evidence="2">The sequence shown here is derived from an EMBL/GenBank/DDBJ whole genome shotgun (WGS) entry which is preliminary data.</text>
</comment>
<reference evidence="2 3" key="1">
    <citation type="submission" date="2020-02" db="EMBL/GenBank/DDBJ databases">
        <title>Genome sequence of strain CCNWXJ40-4.</title>
        <authorList>
            <person name="Gao J."/>
            <person name="Sun J."/>
        </authorList>
    </citation>
    <scope>NUCLEOTIDE SEQUENCE [LARGE SCALE GENOMIC DNA]</scope>
    <source>
        <strain evidence="2 3">CCNWXJ 40-4</strain>
    </source>
</reference>
<gene>
    <name evidence="2" type="ORF">G6N73_20645</name>
</gene>
<dbReference type="AlphaFoldDB" id="A0A6G4WFH4"/>
<dbReference type="InterPro" id="IPR052919">
    <property type="entry name" value="TA_system_RNase"/>
</dbReference>
<dbReference type="Pfam" id="PF01850">
    <property type="entry name" value="PIN"/>
    <property type="match status" value="1"/>
</dbReference>
<dbReference type="PANTHER" id="PTHR36173">
    <property type="entry name" value="RIBONUCLEASE VAPC16-RELATED"/>
    <property type="match status" value="1"/>
</dbReference>
<evidence type="ECO:0000259" key="1">
    <source>
        <dbReference type="Pfam" id="PF01850"/>
    </source>
</evidence>
<proteinExistence type="predicted"/>
<protein>
    <submittedName>
        <fullName evidence="2">Type II toxin-antitoxin system VapC family toxin</fullName>
    </submittedName>
</protein>